<dbReference type="FunFam" id="3.40.50.12780:FF:000012">
    <property type="entry name" value="Non-ribosomal peptide synthetase"/>
    <property type="match status" value="1"/>
</dbReference>
<dbReference type="InterPro" id="IPR000873">
    <property type="entry name" value="AMP-dep_synth/lig_dom"/>
</dbReference>
<dbReference type="Gene3D" id="3.30.559.10">
    <property type="entry name" value="Chloramphenicol acetyltransferase-like domain"/>
    <property type="match status" value="1"/>
</dbReference>
<dbReference type="SUPFAM" id="SSF56801">
    <property type="entry name" value="Acetyl-CoA synthetase-like"/>
    <property type="match status" value="1"/>
</dbReference>
<dbReference type="CDD" id="cd19531">
    <property type="entry name" value="LCL_NRPS-like"/>
    <property type="match status" value="1"/>
</dbReference>
<dbReference type="Gene3D" id="1.10.1200.10">
    <property type="entry name" value="ACP-like"/>
    <property type="match status" value="1"/>
</dbReference>
<accession>A0A518IM11</accession>
<dbReference type="Pfam" id="PF08242">
    <property type="entry name" value="Methyltransf_12"/>
    <property type="match status" value="1"/>
</dbReference>
<dbReference type="SUPFAM" id="SSF53474">
    <property type="entry name" value="alpha/beta-Hydrolases"/>
    <property type="match status" value="1"/>
</dbReference>
<gene>
    <name evidence="5" type="primary">cmdD</name>
    <name evidence="5" type="ORF">Mal33_00760</name>
</gene>
<dbReference type="FunFam" id="2.30.38.10:FF:000001">
    <property type="entry name" value="Non-ribosomal peptide synthetase PvdI"/>
    <property type="match status" value="1"/>
</dbReference>
<evidence type="ECO:0000256" key="1">
    <source>
        <dbReference type="ARBA" id="ARBA00022450"/>
    </source>
</evidence>
<dbReference type="Pfam" id="PF00550">
    <property type="entry name" value="PP-binding"/>
    <property type="match status" value="1"/>
</dbReference>
<dbReference type="SUPFAM" id="SSF52777">
    <property type="entry name" value="CoA-dependent acyltransferases"/>
    <property type="match status" value="2"/>
</dbReference>
<dbReference type="InterPro" id="IPR023213">
    <property type="entry name" value="CAT-like_dom_sf"/>
</dbReference>
<dbReference type="GO" id="GO:0003824">
    <property type="term" value="F:catalytic activity"/>
    <property type="evidence" value="ECO:0007669"/>
    <property type="project" value="InterPro"/>
</dbReference>
<keyword evidence="6" id="KW-1185">Reference proteome</keyword>
<dbReference type="InterPro" id="IPR029063">
    <property type="entry name" value="SAM-dependent_MTases_sf"/>
</dbReference>
<dbReference type="PROSITE" id="PS50075">
    <property type="entry name" value="CARRIER"/>
    <property type="match status" value="1"/>
</dbReference>
<dbReference type="Pfam" id="PF00501">
    <property type="entry name" value="AMP-binding"/>
    <property type="match status" value="1"/>
</dbReference>
<dbReference type="EMBL" id="CP036318">
    <property type="protein sequence ID" value="QDV54130.1"/>
    <property type="molecule type" value="Genomic_DNA"/>
</dbReference>
<dbReference type="GO" id="GO:0009403">
    <property type="term" value="P:toxin biosynthetic process"/>
    <property type="evidence" value="ECO:0007669"/>
    <property type="project" value="UniProtKB-ARBA"/>
</dbReference>
<organism evidence="5 6">
    <name type="scientific">Rosistilla oblonga</name>
    <dbReference type="NCBI Taxonomy" id="2527990"/>
    <lineage>
        <taxon>Bacteria</taxon>
        <taxon>Pseudomonadati</taxon>
        <taxon>Planctomycetota</taxon>
        <taxon>Planctomycetia</taxon>
        <taxon>Pirellulales</taxon>
        <taxon>Pirellulaceae</taxon>
        <taxon>Rosistilla</taxon>
    </lineage>
</organism>
<dbReference type="InterPro" id="IPR010071">
    <property type="entry name" value="AA_adenyl_dom"/>
</dbReference>
<dbReference type="InterPro" id="IPR001242">
    <property type="entry name" value="Condensation_dom"/>
</dbReference>
<dbReference type="InterPro" id="IPR013217">
    <property type="entry name" value="Methyltransf_12"/>
</dbReference>
<reference evidence="5 6" key="1">
    <citation type="submission" date="2019-02" db="EMBL/GenBank/DDBJ databases">
        <title>Deep-cultivation of Planctomycetes and their phenomic and genomic characterization uncovers novel biology.</title>
        <authorList>
            <person name="Wiegand S."/>
            <person name="Jogler M."/>
            <person name="Boedeker C."/>
            <person name="Pinto D."/>
            <person name="Vollmers J."/>
            <person name="Rivas-Marin E."/>
            <person name="Kohn T."/>
            <person name="Peeters S.H."/>
            <person name="Heuer A."/>
            <person name="Rast P."/>
            <person name="Oberbeckmann S."/>
            <person name="Bunk B."/>
            <person name="Jeske O."/>
            <person name="Meyerdierks A."/>
            <person name="Storesund J.E."/>
            <person name="Kallscheuer N."/>
            <person name="Luecker S."/>
            <person name="Lage O.M."/>
            <person name="Pohl T."/>
            <person name="Merkel B.J."/>
            <person name="Hornburger P."/>
            <person name="Mueller R.-W."/>
            <person name="Bruemmer F."/>
            <person name="Labrenz M."/>
            <person name="Spormann A.M."/>
            <person name="Op den Camp H."/>
            <person name="Overmann J."/>
            <person name="Amann R."/>
            <person name="Jetten M.S.M."/>
            <person name="Mascher T."/>
            <person name="Medema M.H."/>
            <person name="Devos D.P."/>
            <person name="Kaster A.-K."/>
            <person name="Ovreas L."/>
            <person name="Rohde M."/>
            <person name="Galperin M.Y."/>
            <person name="Jogler C."/>
        </authorList>
    </citation>
    <scope>NUCLEOTIDE SEQUENCE [LARGE SCALE GENOMIC DNA]</scope>
    <source>
        <strain evidence="5 6">Mal33</strain>
    </source>
</reference>
<keyword evidence="1" id="KW-0596">Phosphopantetheine</keyword>
<dbReference type="Gene3D" id="3.30.559.30">
    <property type="entry name" value="Nonribosomal peptide synthetase, condensation domain"/>
    <property type="match status" value="1"/>
</dbReference>
<dbReference type="SUPFAM" id="SSF47336">
    <property type="entry name" value="ACP-like"/>
    <property type="match status" value="1"/>
</dbReference>
<feature type="region of interest" description="Disordered" evidence="3">
    <location>
        <begin position="25"/>
        <end position="48"/>
    </location>
</feature>
<dbReference type="GO" id="GO:0043041">
    <property type="term" value="P:amino acid activation for nonribosomal peptide biosynthetic process"/>
    <property type="evidence" value="ECO:0007669"/>
    <property type="project" value="TreeGrafter"/>
</dbReference>
<sequence length="1771" mass="195147">MPDFQDRLRQLSPEKRALLEQMLLEKSRRRPAQTAPTTKIPRRPADAPQLLSQAEQRLWFVDRLEPDDPFYNMPLAARITGPLDRQAFARSIQAIVDRHETLRSTYHLVDGQPERRVAETLAIEPRFVDEFEDLPRQLTLESRESFDIETGPLFRAIVYRIAEEEHVVLLVMHHIVSDGWSMIVMLKEIAAFYAAFQSDPSRPIDDASILPPLPIQYSDFAYWQQSAMSESRMEQQLEYWRTQLAGAPMALDFPTDFPRPATQDFDGATLPLELPQALTLQINALAQSMQCTPYMVLLAAQATLLSRFARQSDVVLGTAVANRTEPELEALIGFFVGTLPLRIKTAGNPTFRELLDHVRQVTLGGYDHADLPFERMVEEFAPRRDRSYSPIFQSALVMQNLPRDFNHGQTTIQPIPIDNGTAKYDLTFFLWEETQRLIGHVEYRTRLFRPETIARLIDSFTVLLTAAVADPDCGIDLLPAVSPQQRQCVIDDFNPPVVEFAPPHTVHEHFDLRAATDPDAVAVRAQGDSITFGELNQRANALAATLVARGVGDEATVVVALPRSIDAVASMFAIFKAGGTYVPIDPAVPFARVASVVGDVAAMLTIADEDLCSELTFVGIRCSTPAGLLETVPSAPAETNLAGRATATSRAYIIFTSGSTGVSKGVQIEHRTIVNFILAQIERMGVTDSDRVMHGFSPSFDGAISEILLTLLSGATLVIADADTIRDPRLLTTMLQDEQVTVAKFPPALLSMLHSDQLPNLKIVASAGDKLTGELARRWVPGRRMFNGYGPTEATVGVSMMLIPDPCSDDRPPIGGPMRNMRMYVLDPQAQPVPIGMPGEIYIGGRGVGRGYLNQPELTAKVYVPDPFVDDPTARMYRTGDLGRWLPDGVVQFLGRVDDQISLRGFRIEPGEIAAALERLPQVRQAAVVLRGEADSGQLVAYVVPESADRQDSAAQSLEHAHVDSWSDLFTNAHRVAPPVLNPEFNITGWISTFTGQPIPGDEMVEWADAAARRIEDLQPQNVLEIGCGTGLILLRIAGQCDSYVGTDLLAPSLENVRQALKNRPELAGKVELFHQPADDLENLADRRFDLIVLNSVVQYFPSVDYLARVIQQASRLLAPGGRMFLGDLRNYRLQSAMATAIELQQAPDALSIKSLRDRVAARIQHEEELLIDPRLFAALKSRIENLTGVTVQLKDATAENELSWFRYDVVLEFDRPTPAEDRQRIEFTDDFDFEAFTRQLAQSPQQAFVLQCVPNSRVARDVAIQNKLARFVEDRSVGELKQSVGEIPTQHPQTFWKLATDLDRSVNLSWNVDDPAAFDVTIDAAVDTAKSVPSAAPVMPGTLIGLEGLGQFASNPLASRTQQQFAKQVRDALKDRLPQYMIPSSVVTLNEIPRTINGKLDKDRLPAPAGRPEGAAGFEPPATDEERLIAGIWEDLLDVRPIGRVDNFFELGGHSMLAVRMMSEIERLAGHAIPLAALFQDPTVAHLASILGRPESAMTASSLVPLRTSDAGVPLFCIHPAGGTVFCYLELARSLSQDRPVYGLQAVGVDGSHPPQETVEEMAAHYAKAIQQQCPEGMLHVTGWSLGGNIAYEVACQLKAMGREVGMLGLIDSGLMDDNSTLSEEDFLPLIMALFPGAEAHFSLEELRKKSPAEQLAYFTSQAAQAGIVPDEASDYGQNVYQVFQANVKAVHTYRAPKFDGPLTLIRPAEQARTGNLFDDTALGWQSHVTEVRNVQVPGDHAHMLQPPAVEVLAKSLETIMQQTEQALVS</sequence>
<dbReference type="RefSeq" id="WP_232529915.1">
    <property type="nucleotide sequence ID" value="NZ_CP036318.1"/>
</dbReference>
<dbReference type="Gene3D" id="3.40.50.980">
    <property type="match status" value="2"/>
</dbReference>
<dbReference type="NCBIfam" id="TIGR01733">
    <property type="entry name" value="AA-adenyl-dom"/>
    <property type="match status" value="1"/>
</dbReference>
<dbReference type="Gene3D" id="3.40.50.1820">
    <property type="entry name" value="alpha/beta hydrolase"/>
    <property type="match status" value="1"/>
</dbReference>
<dbReference type="Gene3D" id="2.30.38.10">
    <property type="entry name" value="Luciferase, Domain 3"/>
    <property type="match status" value="1"/>
</dbReference>
<feature type="compositionally biased region" description="Low complexity" evidence="3">
    <location>
        <begin position="1407"/>
        <end position="1422"/>
    </location>
</feature>
<keyword evidence="2" id="KW-0597">Phosphoprotein</keyword>
<evidence type="ECO:0000256" key="3">
    <source>
        <dbReference type="SAM" id="MobiDB-lite"/>
    </source>
</evidence>
<dbReference type="PROSITE" id="PS00455">
    <property type="entry name" value="AMP_BINDING"/>
    <property type="match status" value="1"/>
</dbReference>
<dbReference type="InterPro" id="IPR020802">
    <property type="entry name" value="TesA-like"/>
</dbReference>
<dbReference type="GO" id="GO:0005737">
    <property type="term" value="C:cytoplasm"/>
    <property type="evidence" value="ECO:0007669"/>
    <property type="project" value="TreeGrafter"/>
</dbReference>
<evidence type="ECO:0000259" key="4">
    <source>
        <dbReference type="PROSITE" id="PS50075"/>
    </source>
</evidence>
<dbReference type="PANTHER" id="PTHR45527:SF1">
    <property type="entry name" value="FATTY ACID SYNTHASE"/>
    <property type="match status" value="1"/>
</dbReference>
<dbReference type="InterPro" id="IPR020845">
    <property type="entry name" value="AMP-binding_CS"/>
</dbReference>
<dbReference type="Proteomes" id="UP000316770">
    <property type="component" value="Chromosome"/>
</dbReference>
<evidence type="ECO:0000256" key="2">
    <source>
        <dbReference type="ARBA" id="ARBA00022553"/>
    </source>
</evidence>
<dbReference type="CDD" id="cd05930">
    <property type="entry name" value="A_NRPS"/>
    <property type="match status" value="1"/>
</dbReference>
<dbReference type="Pfam" id="PF00668">
    <property type="entry name" value="Condensation"/>
    <property type="match status" value="1"/>
</dbReference>
<dbReference type="InterPro" id="IPR001031">
    <property type="entry name" value="Thioesterase"/>
</dbReference>
<feature type="domain" description="Carrier" evidence="4">
    <location>
        <begin position="1421"/>
        <end position="1496"/>
    </location>
</feature>
<dbReference type="Gene3D" id="3.30.300.30">
    <property type="match status" value="2"/>
</dbReference>
<proteinExistence type="predicted"/>
<dbReference type="SUPFAM" id="SSF53335">
    <property type="entry name" value="S-adenosyl-L-methionine-dependent methyltransferases"/>
    <property type="match status" value="1"/>
</dbReference>
<feature type="region of interest" description="Disordered" evidence="3">
    <location>
        <begin position="1400"/>
        <end position="1422"/>
    </location>
</feature>
<dbReference type="InterPro" id="IPR036736">
    <property type="entry name" value="ACP-like_sf"/>
</dbReference>
<dbReference type="Pfam" id="PF00975">
    <property type="entry name" value="Thioesterase"/>
    <property type="match status" value="1"/>
</dbReference>
<dbReference type="CDD" id="cd02440">
    <property type="entry name" value="AdoMet_MTases"/>
    <property type="match status" value="1"/>
</dbReference>
<dbReference type="GO" id="GO:0031177">
    <property type="term" value="F:phosphopantetheine binding"/>
    <property type="evidence" value="ECO:0007669"/>
    <property type="project" value="TreeGrafter"/>
</dbReference>
<dbReference type="Gene3D" id="3.40.50.150">
    <property type="entry name" value="Vaccinia Virus protein VP39"/>
    <property type="match status" value="1"/>
</dbReference>
<protein>
    <submittedName>
        <fullName evidence="5">Chondramide synthase cmdD</fullName>
    </submittedName>
</protein>
<dbReference type="InterPro" id="IPR045851">
    <property type="entry name" value="AMP-bd_C_sf"/>
</dbReference>
<dbReference type="SMART" id="SM00824">
    <property type="entry name" value="PKS_TE"/>
    <property type="match status" value="1"/>
</dbReference>
<evidence type="ECO:0000313" key="5">
    <source>
        <dbReference type="EMBL" id="QDV54130.1"/>
    </source>
</evidence>
<name>A0A518IM11_9BACT</name>
<dbReference type="InterPro" id="IPR009081">
    <property type="entry name" value="PP-bd_ACP"/>
</dbReference>
<dbReference type="InterPro" id="IPR029058">
    <property type="entry name" value="AB_hydrolase_fold"/>
</dbReference>
<evidence type="ECO:0000313" key="6">
    <source>
        <dbReference type="Proteomes" id="UP000316770"/>
    </source>
</evidence>
<dbReference type="PANTHER" id="PTHR45527">
    <property type="entry name" value="NONRIBOSOMAL PEPTIDE SYNTHETASE"/>
    <property type="match status" value="1"/>
</dbReference>